<dbReference type="PROSITE" id="PS00061">
    <property type="entry name" value="ADH_SHORT"/>
    <property type="match status" value="1"/>
</dbReference>
<proteinExistence type="inferred from homology"/>
<dbReference type="SUPFAM" id="SSF51735">
    <property type="entry name" value="NAD(P)-binding Rossmann-fold domains"/>
    <property type="match status" value="1"/>
</dbReference>
<evidence type="ECO:0000259" key="4">
    <source>
        <dbReference type="SMART" id="SM00822"/>
    </source>
</evidence>
<dbReference type="PANTHER" id="PTHR43658:SF8">
    <property type="entry name" value="17-BETA-HYDROXYSTEROID DEHYDROGENASE 14-RELATED"/>
    <property type="match status" value="1"/>
</dbReference>
<feature type="domain" description="Ketoreductase" evidence="4">
    <location>
        <begin position="6"/>
        <end position="193"/>
    </location>
</feature>
<accession>A0ABU2MW60</accession>
<protein>
    <submittedName>
        <fullName evidence="5">SDR family NAD(P)-dependent oxidoreductase</fullName>
    </submittedName>
</protein>
<name>A0ABU2MW60_9ACTN</name>
<dbReference type="Pfam" id="PF00106">
    <property type="entry name" value="adh_short"/>
    <property type="match status" value="1"/>
</dbReference>
<sequence>MRLTDTVALVTGGTAGLGLATARLLLNSGAKVVITGRTEATGKAAAEELGPGAAFVAGDVADEEDIERALNVAAELGSLRTVVCCAGVPHTKRMSGSRAMSLADFCAVIQTNLIGTFNTVRLAAARIIDQPLVEEDRGVIVTTSSIAAWDGQSGQAAYASSKAAVAGMTLPLARELAEYQIRVVNVAPGLFDTELFAAVPERVRHLLVERIPHPPRMGVADEFASFVGHVIGNGMLNGESIRLDGALRMQHVTRDRASAPTRQGSD</sequence>
<evidence type="ECO:0000313" key="6">
    <source>
        <dbReference type="Proteomes" id="UP001183246"/>
    </source>
</evidence>
<comment type="caution">
    <text evidence="5">The sequence shown here is derived from an EMBL/GenBank/DDBJ whole genome shotgun (WGS) entry which is preliminary data.</text>
</comment>
<comment type="similarity">
    <text evidence="1 3">Belongs to the short-chain dehydrogenases/reductases (SDR) family.</text>
</comment>
<dbReference type="InterPro" id="IPR020904">
    <property type="entry name" value="Sc_DH/Rdtase_CS"/>
</dbReference>
<keyword evidence="6" id="KW-1185">Reference proteome</keyword>
<dbReference type="RefSeq" id="WP_311706958.1">
    <property type="nucleotide sequence ID" value="NZ_JAVREL010000016.1"/>
</dbReference>
<evidence type="ECO:0000313" key="5">
    <source>
        <dbReference type="EMBL" id="MDT0345825.1"/>
    </source>
</evidence>
<keyword evidence="2" id="KW-0560">Oxidoreductase</keyword>
<dbReference type="InterPro" id="IPR036291">
    <property type="entry name" value="NAD(P)-bd_dom_sf"/>
</dbReference>
<dbReference type="PRINTS" id="PR00080">
    <property type="entry name" value="SDRFAMILY"/>
</dbReference>
<dbReference type="SMART" id="SM00822">
    <property type="entry name" value="PKS_KR"/>
    <property type="match status" value="1"/>
</dbReference>
<organism evidence="5 6">
    <name type="scientific">Streptomyces litchfieldiae</name>
    <dbReference type="NCBI Taxonomy" id="3075543"/>
    <lineage>
        <taxon>Bacteria</taxon>
        <taxon>Bacillati</taxon>
        <taxon>Actinomycetota</taxon>
        <taxon>Actinomycetes</taxon>
        <taxon>Kitasatosporales</taxon>
        <taxon>Streptomycetaceae</taxon>
        <taxon>Streptomyces</taxon>
    </lineage>
</organism>
<dbReference type="Gene3D" id="3.40.50.720">
    <property type="entry name" value="NAD(P)-binding Rossmann-like Domain"/>
    <property type="match status" value="1"/>
</dbReference>
<dbReference type="Proteomes" id="UP001183246">
    <property type="component" value="Unassembled WGS sequence"/>
</dbReference>
<evidence type="ECO:0000256" key="1">
    <source>
        <dbReference type="ARBA" id="ARBA00006484"/>
    </source>
</evidence>
<reference evidence="6" key="1">
    <citation type="submission" date="2023-07" db="EMBL/GenBank/DDBJ databases">
        <title>30 novel species of actinomycetes from the DSMZ collection.</title>
        <authorList>
            <person name="Nouioui I."/>
        </authorList>
    </citation>
    <scope>NUCLEOTIDE SEQUENCE [LARGE SCALE GENOMIC DNA]</scope>
    <source>
        <strain evidence="6">DSM 44938</strain>
    </source>
</reference>
<gene>
    <name evidence="5" type="ORF">RM590_25010</name>
</gene>
<dbReference type="PRINTS" id="PR00081">
    <property type="entry name" value="GDHRDH"/>
</dbReference>
<dbReference type="EMBL" id="JAVREL010000016">
    <property type="protein sequence ID" value="MDT0345825.1"/>
    <property type="molecule type" value="Genomic_DNA"/>
</dbReference>
<dbReference type="PANTHER" id="PTHR43658">
    <property type="entry name" value="SHORT-CHAIN DEHYDROGENASE/REDUCTASE"/>
    <property type="match status" value="1"/>
</dbReference>
<evidence type="ECO:0000256" key="3">
    <source>
        <dbReference type="RuleBase" id="RU000363"/>
    </source>
</evidence>
<evidence type="ECO:0000256" key="2">
    <source>
        <dbReference type="ARBA" id="ARBA00023002"/>
    </source>
</evidence>
<dbReference type="InterPro" id="IPR002347">
    <property type="entry name" value="SDR_fam"/>
</dbReference>
<dbReference type="InterPro" id="IPR057326">
    <property type="entry name" value="KR_dom"/>
</dbReference>